<dbReference type="EMBL" id="BDCR01000003">
    <property type="protein sequence ID" value="GAT62969.1"/>
    <property type="molecule type" value="Genomic_DNA"/>
</dbReference>
<feature type="domain" description="ABC transporter" evidence="4">
    <location>
        <begin position="4"/>
        <end position="214"/>
    </location>
</feature>
<reference evidence="6" key="1">
    <citation type="submission" date="2016-04" db="EMBL/GenBank/DDBJ databases">
        <title>Draft genome sequence of Paludibacter jiangxiensis strain NM7.</title>
        <authorList>
            <person name="Qiu Y."/>
            <person name="Matsuura N."/>
            <person name="Ohashi A."/>
            <person name="Tourlousse M.D."/>
            <person name="Sekiguchi Y."/>
        </authorList>
    </citation>
    <scope>NUCLEOTIDE SEQUENCE [LARGE SCALE GENOMIC DNA]</scope>
    <source>
        <strain evidence="6">NM7</strain>
    </source>
</reference>
<evidence type="ECO:0000259" key="4">
    <source>
        <dbReference type="PROSITE" id="PS50893"/>
    </source>
</evidence>
<dbReference type="GO" id="GO:0022857">
    <property type="term" value="F:transmembrane transporter activity"/>
    <property type="evidence" value="ECO:0007669"/>
    <property type="project" value="TreeGrafter"/>
</dbReference>
<accession>A0A161LV04</accession>
<reference evidence="6" key="2">
    <citation type="journal article" date="2017" name="Genome Announc.">
        <title>Draft genome sequence of Paludibacter jiangxiensis NM7(T), a propionate-producing fermentative bacterium.</title>
        <authorList>
            <person name="Qiu Y.-L."/>
            <person name="Tourlousse D.M."/>
            <person name="Matsuura N."/>
            <person name="Ohashi A."/>
            <person name="Sekiguchi Y."/>
        </authorList>
    </citation>
    <scope>NUCLEOTIDE SEQUENCE [LARGE SCALE GENOMIC DNA]</scope>
    <source>
        <strain evidence="6">NM7</strain>
    </source>
</reference>
<dbReference type="InterPro" id="IPR015854">
    <property type="entry name" value="ABC_transpr_LolD-like"/>
</dbReference>
<dbReference type="PROSITE" id="PS00211">
    <property type="entry name" value="ABC_TRANSPORTER_1"/>
    <property type="match status" value="1"/>
</dbReference>
<dbReference type="PANTHER" id="PTHR24220">
    <property type="entry name" value="IMPORT ATP-BINDING PROTEIN"/>
    <property type="match status" value="1"/>
</dbReference>
<keyword evidence="3" id="KW-0067">ATP-binding</keyword>
<keyword evidence="6" id="KW-1185">Reference proteome</keyword>
<sequence length="214" mass="24880">MQTIEIHDIVPDPIADIASKSSEVWFKDHSFTRGKHYLITAESGTGKSSFFDFLYGRRHDFQGSITFDGASLHSFKVRDWNKVRQHNVSLVFQGFRLFPELTVWENLQLKNHQTGYLSDQKMMQLLETLGIPEKKDIPLRFISYGQQQRVAIIRAMCQPFDFLLLDEPFSHLDEVNQRTICNMVSAELKERGASLMLCSLGDPYFFEYDEKLNM</sequence>
<dbReference type="InterPro" id="IPR003439">
    <property type="entry name" value="ABC_transporter-like_ATP-bd"/>
</dbReference>
<evidence type="ECO:0000313" key="5">
    <source>
        <dbReference type="EMBL" id="GAT62969.1"/>
    </source>
</evidence>
<organism evidence="5 6">
    <name type="scientific">Paludibacter jiangxiensis</name>
    <dbReference type="NCBI Taxonomy" id="681398"/>
    <lineage>
        <taxon>Bacteria</taxon>
        <taxon>Pseudomonadati</taxon>
        <taxon>Bacteroidota</taxon>
        <taxon>Bacteroidia</taxon>
        <taxon>Bacteroidales</taxon>
        <taxon>Paludibacteraceae</taxon>
        <taxon>Paludibacter</taxon>
    </lineage>
</organism>
<keyword evidence="5" id="KW-0449">Lipoprotein</keyword>
<dbReference type="AlphaFoldDB" id="A0A161LV04"/>
<dbReference type="Gene3D" id="3.40.50.300">
    <property type="entry name" value="P-loop containing nucleotide triphosphate hydrolases"/>
    <property type="match status" value="1"/>
</dbReference>
<dbReference type="SMART" id="SM00382">
    <property type="entry name" value="AAA"/>
    <property type="match status" value="1"/>
</dbReference>
<dbReference type="InterPro" id="IPR003593">
    <property type="entry name" value="AAA+_ATPase"/>
</dbReference>
<dbReference type="GO" id="GO:0016887">
    <property type="term" value="F:ATP hydrolysis activity"/>
    <property type="evidence" value="ECO:0007669"/>
    <property type="project" value="InterPro"/>
</dbReference>
<keyword evidence="2" id="KW-0547">Nucleotide-binding</keyword>
<dbReference type="Pfam" id="PF00005">
    <property type="entry name" value="ABC_tran"/>
    <property type="match status" value="1"/>
</dbReference>
<dbReference type="InterPro" id="IPR027417">
    <property type="entry name" value="P-loop_NTPase"/>
</dbReference>
<proteinExistence type="inferred from homology"/>
<dbReference type="PANTHER" id="PTHR24220:SF689">
    <property type="entry name" value="LIPOPROTEIN-RELEASING SYSTEM ATP-BINDING PROTEIN LOLD"/>
    <property type="match status" value="1"/>
</dbReference>
<dbReference type="GO" id="GO:0005524">
    <property type="term" value="F:ATP binding"/>
    <property type="evidence" value="ECO:0007669"/>
    <property type="project" value="UniProtKB-KW"/>
</dbReference>
<evidence type="ECO:0000256" key="1">
    <source>
        <dbReference type="ARBA" id="ARBA00005417"/>
    </source>
</evidence>
<dbReference type="PROSITE" id="PS50893">
    <property type="entry name" value="ABC_TRANSPORTER_2"/>
    <property type="match status" value="1"/>
</dbReference>
<comment type="similarity">
    <text evidence="1">Belongs to the ABC transporter superfamily.</text>
</comment>
<protein>
    <submittedName>
        <fullName evidence="5">ABC-type lipoprotein export system</fullName>
    </submittedName>
</protein>
<dbReference type="InterPro" id="IPR017871">
    <property type="entry name" value="ABC_transporter-like_CS"/>
</dbReference>
<comment type="caution">
    <text evidence="5">The sequence shown here is derived from an EMBL/GenBank/DDBJ whole genome shotgun (WGS) entry which is preliminary data.</text>
</comment>
<evidence type="ECO:0000256" key="2">
    <source>
        <dbReference type="ARBA" id="ARBA00022741"/>
    </source>
</evidence>
<gene>
    <name evidence="5" type="ORF">PJIAN_3281</name>
</gene>
<dbReference type="RefSeq" id="WP_068703740.1">
    <property type="nucleotide sequence ID" value="NZ_BDCR01000003.1"/>
</dbReference>
<dbReference type="Proteomes" id="UP000076586">
    <property type="component" value="Unassembled WGS sequence"/>
</dbReference>
<evidence type="ECO:0000313" key="6">
    <source>
        <dbReference type="Proteomes" id="UP000076586"/>
    </source>
</evidence>
<name>A0A161LV04_9BACT</name>
<dbReference type="SUPFAM" id="SSF52540">
    <property type="entry name" value="P-loop containing nucleoside triphosphate hydrolases"/>
    <property type="match status" value="1"/>
</dbReference>
<dbReference type="STRING" id="681398.PJIAN_3281"/>
<evidence type="ECO:0000256" key="3">
    <source>
        <dbReference type="ARBA" id="ARBA00022840"/>
    </source>
</evidence>
<dbReference type="GO" id="GO:0005886">
    <property type="term" value="C:plasma membrane"/>
    <property type="evidence" value="ECO:0007669"/>
    <property type="project" value="TreeGrafter"/>
</dbReference>